<dbReference type="RefSeq" id="WP_264773815.1">
    <property type="nucleotide sequence ID" value="NZ_JAPDOG010000054.1"/>
</dbReference>
<accession>A0ABT3JAD5</accession>
<keyword evidence="3" id="KW-1185">Reference proteome</keyword>
<dbReference type="SUPFAM" id="SSF50199">
    <property type="entry name" value="Staphylococcal nuclease"/>
    <property type="match status" value="1"/>
</dbReference>
<organism evidence="2 3">
    <name type="scientific">Defluviimonas salinarum</name>
    <dbReference type="NCBI Taxonomy" id="2992147"/>
    <lineage>
        <taxon>Bacteria</taxon>
        <taxon>Pseudomonadati</taxon>
        <taxon>Pseudomonadota</taxon>
        <taxon>Alphaproteobacteria</taxon>
        <taxon>Rhodobacterales</taxon>
        <taxon>Paracoccaceae</taxon>
        <taxon>Albidovulum</taxon>
    </lineage>
</organism>
<reference evidence="2 3" key="1">
    <citation type="submission" date="2022-10" db="EMBL/GenBank/DDBJ databases">
        <title>Defluviimonas sp. CAU 1641 isolated from mud.</title>
        <authorList>
            <person name="Kim W."/>
        </authorList>
    </citation>
    <scope>NUCLEOTIDE SEQUENCE [LARGE SCALE GENOMIC DNA]</scope>
    <source>
        <strain evidence="2 3">CAU 1641</strain>
    </source>
</reference>
<evidence type="ECO:0000313" key="2">
    <source>
        <dbReference type="EMBL" id="MCW3784656.1"/>
    </source>
</evidence>
<feature type="domain" description="TNase-like" evidence="1">
    <location>
        <begin position="32"/>
        <end position="190"/>
    </location>
</feature>
<dbReference type="Gene3D" id="2.40.50.90">
    <property type="match status" value="1"/>
</dbReference>
<name>A0ABT3JAD5_9RHOB</name>
<evidence type="ECO:0000313" key="3">
    <source>
        <dbReference type="Proteomes" id="UP001207582"/>
    </source>
</evidence>
<dbReference type="InterPro" id="IPR016071">
    <property type="entry name" value="Staphylococal_nuclease_OB-fold"/>
</dbReference>
<comment type="caution">
    <text evidence="2">The sequence shown here is derived from an EMBL/GenBank/DDBJ whole genome shotgun (WGS) entry which is preliminary data.</text>
</comment>
<evidence type="ECO:0000259" key="1">
    <source>
        <dbReference type="PROSITE" id="PS50830"/>
    </source>
</evidence>
<dbReference type="EMBL" id="JAPDOG010000054">
    <property type="protein sequence ID" value="MCW3784656.1"/>
    <property type="molecule type" value="Genomic_DNA"/>
</dbReference>
<dbReference type="PROSITE" id="PS50830">
    <property type="entry name" value="TNASE_3"/>
    <property type="match status" value="1"/>
</dbReference>
<gene>
    <name evidence="2" type="ORF">OM960_24380</name>
</gene>
<proteinExistence type="predicted"/>
<dbReference type="InterPro" id="IPR035437">
    <property type="entry name" value="SNase_OB-fold_sf"/>
</dbReference>
<protein>
    <recommendedName>
        <fullName evidence="1">TNase-like domain-containing protein</fullName>
    </recommendedName>
</protein>
<sequence length="190" mass="21114">MKTPPYLRASELHPAMQRRPQVPFFLRPSDYRIVDGDTIMVLARSSAGAKREEAFRIRLYAVNSPEKPKSHATDSILRSIGIDPREGNPGHAATLYMRALCRGRALFVEPRRNPDGKSVDRYGRLLADVAVSGAPGHDFLADQALAVEPLLYRNGLGVLMQGRMLPPDVPDLVARLRDHLLAHRSEAPSF</sequence>
<dbReference type="Proteomes" id="UP001207582">
    <property type="component" value="Unassembled WGS sequence"/>
</dbReference>